<evidence type="ECO:0000313" key="2">
    <source>
        <dbReference type="Proteomes" id="UP000655759"/>
    </source>
</evidence>
<evidence type="ECO:0000313" key="1">
    <source>
        <dbReference type="EMBL" id="CAE6494272.1"/>
    </source>
</evidence>
<dbReference type="EMBL" id="CAJNAQ010000005">
    <property type="protein sequence ID" value="CAE6494272.1"/>
    <property type="molecule type" value="Genomic_DNA"/>
</dbReference>
<comment type="caution">
    <text evidence="1">The sequence shown here is derived from an EMBL/GenBank/DDBJ whole genome shotgun (WGS) entry which is preliminary data.</text>
</comment>
<gene>
    <name evidence="1" type="ORF">NUZ5A_50265</name>
</gene>
<accession>A0A812F6I7</accession>
<dbReference type="Proteomes" id="UP000655759">
    <property type="component" value="Unassembled WGS sequence"/>
</dbReference>
<name>A0A812F6I7_9ARCH</name>
<dbReference type="AlphaFoldDB" id="A0A812F6I7"/>
<organism evidence="1 2">
    <name type="scientific">Candidatus Nitrosotenuis uzonensis</name>
    <dbReference type="NCBI Taxonomy" id="1407055"/>
    <lineage>
        <taxon>Archaea</taxon>
        <taxon>Nitrososphaerota</taxon>
        <taxon>Candidatus Nitrosotenuis</taxon>
    </lineage>
</organism>
<sequence length="59" mass="7188">MCQHRDKFFLFYTKHIETSHDSISTEYNMLIRLTFLSFEHVSFFDAFEIRVTGKYSCIR</sequence>
<protein>
    <submittedName>
        <fullName evidence="1">Uncharacterized protein</fullName>
    </submittedName>
</protein>
<reference evidence="1" key="1">
    <citation type="submission" date="2021-02" db="EMBL/GenBank/DDBJ databases">
        <authorList>
            <person name="Han P."/>
        </authorList>
    </citation>
    <scope>NUCLEOTIDE SEQUENCE</scope>
    <source>
        <strain evidence="1">Candidatus Nitrosotenuis uzonensis 5A</strain>
    </source>
</reference>
<proteinExistence type="predicted"/>